<dbReference type="InterPro" id="IPR014988">
    <property type="entry name" value="Uncharacterised_YqcI/YcgG"/>
</dbReference>
<gene>
    <name evidence="2" type="ORF">EW026_g5513</name>
</gene>
<reference evidence="2 3" key="1">
    <citation type="submission" date="2019-02" db="EMBL/GenBank/DDBJ databases">
        <title>Genome sequencing of the rare red list fungi Phlebia centrifuga.</title>
        <authorList>
            <person name="Buettner E."/>
            <person name="Kellner H."/>
        </authorList>
    </citation>
    <scope>NUCLEOTIDE SEQUENCE [LARGE SCALE GENOMIC DNA]</scope>
    <source>
        <strain evidence="2 3">DSM 108282</strain>
    </source>
</reference>
<sequence>MLLLALLALLAATGVFLVFKHPTVVAFCSRLARLWTSENSIFDVKSLAQGVHNISSTPITFTKEEIIRTFAAESWQLQAYNDYASVLLDTERVFPCIYAAKGFKSNEQVFVFLDSDDIGDPRHARTVASALMQYLPRARALGPNTSLVVLTKHTNDTRTVEEYNVLFWKLLDGLARLDEVAWPANVPKDIDTERWCFSFNGESVFAAVQTPAHQQRLSRYADSLTVAFQPKWVFDILFSTDAKRESAKTKVRRLLSKYDVISVSPLLSNYGDDGTREAQQYFLMDENIPAPCPLQRLAADV</sequence>
<protein>
    <submittedName>
        <fullName evidence="2">Uncharacterized protein</fullName>
    </submittedName>
</protein>
<name>A0A4S4KE81_9APHY</name>
<proteinExistence type="predicted"/>
<keyword evidence="3" id="KW-1185">Reference proteome</keyword>
<dbReference type="PANTHER" id="PTHR40045">
    <property type="entry name" value="YCGG FAMILY PROTEIN"/>
    <property type="match status" value="1"/>
</dbReference>
<keyword evidence="1" id="KW-0732">Signal</keyword>
<comment type="caution">
    <text evidence="2">The sequence shown here is derived from an EMBL/GenBank/DDBJ whole genome shotgun (WGS) entry which is preliminary data.</text>
</comment>
<organism evidence="2 3">
    <name type="scientific">Hermanssonia centrifuga</name>
    <dbReference type="NCBI Taxonomy" id="98765"/>
    <lineage>
        <taxon>Eukaryota</taxon>
        <taxon>Fungi</taxon>
        <taxon>Dikarya</taxon>
        <taxon>Basidiomycota</taxon>
        <taxon>Agaricomycotina</taxon>
        <taxon>Agaricomycetes</taxon>
        <taxon>Polyporales</taxon>
        <taxon>Meruliaceae</taxon>
        <taxon>Hermanssonia</taxon>
    </lineage>
</organism>
<evidence type="ECO:0000256" key="1">
    <source>
        <dbReference type="SAM" id="SignalP"/>
    </source>
</evidence>
<evidence type="ECO:0000313" key="3">
    <source>
        <dbReference type="Proteomes" id="UP000309038"/>
    </source>
</evidence>
<dbReference type="Proteomes" id="UP000309038">
    <property type="component" value="Unassembled WGS sequence"/>
</dbReference>
<dbReference type="EMBL" id="SGPJ01000246">
    <property type="protein sequence ID" value="THG96296.1"/>
    <property type="molecule type" value="Genomic_DNA"/>
</dbReference>
<dbReference type="PANTHER" id="PTHR40045:SF1">
    <property type="entry name" value="YQCI_YCGG FAMILY PROTEIN"/>
    <property type="match status" value="1"/>
</dbReference>
<accession>A0A4S4KE81</accession>
<feature type="signal peptide" evidence="1">
    <location>
        <begin position="1"/>
        <end position="26"/>
    </location>
</feature>
<dbReference type="Pfam" id="PF08892">
    <property type="entry name" value="YqcI_YcgG"/>
    <property type="match status" value="1"/>
</dbReference>
<dbReference type="AlphaFoldDB" id="A0A4S4KE81"/>
<evidence type="ECO:0000313" key="2">
    <source>
        <dbReference type="EMBL" id="THG96296.1"/>
    </source>
</evidence>
<feature type="chain" id="PRO_5020887275" evidence="1">
    <location>
        <begin position="27"/>
        <end position="301"/>
    </location>
</feature>